<evidence type="ECO:0000313" key="3">
    <source>
        <dbReference type="WBParaSite" id="SSLN_0002051701-mRNA-1"/>
    </source>
</evidence>
<keyword evidence="2" id="KW-1185">Reference proteome</keyword>
<name>A0A183TTI4_SCHSO</name>
<sequence length="133" mass="14024">MKQEPLPSYSHSIGQLLNTMHTGLTARSGHGVDAEDSSPLQDFHVREPVLLSQLQYSAEADAMEVIKLPGYVRVDGSGLPSVKECLQDDGLVNLQFAVHKNPVVIPHGGLKSAEGLSGFGDPLGNLVIASPGA</sequence>
<proteinExistence type="predicted"/>
<reference evidence="3" key="1">
    <citation type="submission" date="2016-06" db="UniProtKB">
        <authorList>
            <consortium name="WormBaseParasite"/>
        </authorList>
    </citation>
    <scope>IDENTIFICATION</scope>
</reference>
<reference evidence="1 2" key="2">
    <citation type="submission" date="2018-11" db="EMBL/GenBank/DDBJ databases">
        <authorList>
            <consortium name="Pathogen Informatics"/>
        </authorList>
    </citation>
    <scope>NUCLEOTIDE SEQUENCE [LARGE SCALE GENOMIC DNA]</scope>
    <source>
        <strain evidence="1 2">NST_G2</strain>
    </source>
</reference>
<dbReference type="Proteomes" id="UP000275846">
    <property type="component" value="Unassembled WGS sequence"/>
</dbReference>
<evidence type="ECO:0000313" key="2">
    <source>
        <dbReference type="Proteomes" id="UP000275846"/>
    </source>
</evidence>
<organism evidence="3">
    <name type="scientific">Schistocephalus solidus</name>
    <name type="common">Tapeworm</name>
    <dbReference type="NCBI Taxonomy" id="70667"/>
    <lineage>
        <taxon>Eukaryota</taxon>
        <taxon>Metazoa</taxon>
        <taxon>Spiralia</taxon>
        <taxon>Lophotrochozoa</taxon>
        <taxon>Platyhelminthes</taxon>
        <taxon>Cestoda</taxon>
        <taxon>Eucestoda</taxon>
        <taxon>Diphyllobothriidea</taxon>
        <taxon>Diphyllobothriidae</taxon>
        <taxon>Schistocephalus</taxon>
    </lineage>
</organism>
<dbReference type="WBParaSite" id="SSLN_0002051701-mRNA-1">
    <property type="protein sequence ID" value="SSLN_0002051701-mRNA-1"/>
    <property type="gene ID" value="SSLN_0002051701"/>
</dbReference>
<dbReference type="AlphaFoldDB" id="A0A183TTI4"/>
<evidence type="ECO:0000313" key="1">
    <source>
        <dbReference type="EMBL" id="VDM06168.1"/>
    </source>
</evidence>
<gene>
    <name evidence="1" type="ORF">SSLN_LOCUS19782</name>
</gene>
<protein>
    <submittedName>
        <fullName evidence="3">26S proteasome non-ATPase regulatory subunit 9</fullName>
    </submittedName>
</protein>
<accession>A0A183TTI4</accession>
<dbReference type="EMBL" id="UYSU01049314">
    <property type="protein sequence ID" value="VDM06168.1"/>
    <property type="molecule type" value="Genomic_DNA"/>
</dbReference>